<evidence type="ECO:0000256" key="9">
    <source>
        <dbReference type="SAM" id="SignalP"/>
    </source>
</evidence>
<evidence type="ECO:0000259" key="10">
    <source>
        <dbReference type="Pfam" id="PF07715"/>
    </source>
</evidence>
<accession>A0A3R6K6A2</accession>
<evidence type="ECO:0000256" key="1">
    <source>
        <dbReference type="ARBA" id="ARBA00004571"/>
    </source>
</evidence>
<evidence type="ECO:0000313" key="11">
    <source>
        <dbReference type="EMBL" id="RHK49238.1"/>
    </source>
</evidence>
<dbReference type="Gene3D" id="2.60.40.1120">
    <property type="entry name" value="Carboxypeptidase-like, regulatory domain"/>
    <property type="match status" value="1"/>
</dbReference>
<dbReference type="Pfam" id="PF07715">
    <property type="entry name" value="Plug"/>
    <property type="match status" value="1"/>
</dbReference>
<feature type="domain" description="TonB-dependent receptor plug" evidence="10">
    <location>
        <begin position="117"/>
        <end position="223"/>
    </location>
</feature>
<protein>
    <submittedName>
        <fullName evidence="11">TonB-dependent receptor</fullName>
    </submittedName>
</protein>
<dbReference type="NCBIfam" id="TIGR04056">
    <property type="entry name" value="OMP_RagA_SusC"/>
    <property type="match status" value="1"/>
</dbReference>
<dbReference type="Pfam" id="PF13715">
    <property type="entry name" value="CarbopepD_reg_2"/>
    <property type="match status" value="1"/>
</dbReference>
<dbReference type="PANTHER" id="PTHR30069">
    <property type="entry name" value="TONB-DEPENDENT OUTER MEMBRANE RECEPTOR"/>
    <property type="match status" value="1"/>
</dbReference>
<comment type="caution">
    <text evidence="11">The sequence shown here is derived from an EMBL/GenBank/DDBJ whole genome shotgun (WGS) entry which is preliminary data.</text>
</comment>
<dbReference type="SUPFAM" id="SSF49464">
    <property type="entry name" value="Carboxypeptidase regulatory domain-like"/>
    <property type="match status" value="1"/>
</dbReference>
<dbReference type="InterPro" id="IPR012910">
    <property type="entry name" value="Plug_dom"/>
</dbReference>
<keyword evidence="4 8" id="KW-0812">Transmembrane</keyword>
<dbReference type="PANTHER" id="PTHR30069:SF29">
    <property type="entry name" value="HEMOGLOBIN AND HEMOGLOBIN-HAPTOGLOBIN-BINDING PROTEIN 1-RELATED"/>
    <property type="match status" value="1"/>
</dbReference>
<reference evidence="11 12" key="1">
    <citation type="submission" date="2018-08" db="EMBL/GenBank/DDBJ databases">
        <title>A genome reference for cultivated species of the human gut microbiota.</title>
        <authorList>
            <person name="Zou Y."/>
            <person name="Xue W."/>
            <person name="Luo G."/>
        </authorList>
    </citation>
    <scope>NUCLEOTIDE SEQUENCE [LARGE SCALE GENOMIC DNA]</scope>
    <source>
        <strain evidence="11 12">AF42-9</strain>
    </source>
</reference>
<gene>
    <name evidence="11" type="ORF">DW060_09255</name>
</gene>
<feature type="chain" id="PRO_5018527537" evidence="9">
    <location>
        <begin position="22"/>
        <end position="997"/>
    </location>
</feature>
<keyword evidence="7 8" id="KW-0998">Cell outer membrane</keyword>
<evidence type="ECO:0000256" key="2">
    <source>
        <dbReference type="ARBA" id="ARBA00022448"/>
    </source>
</evidence>
<keyword evidence="5 9" id="KW-0732">Signal</keyword>
<dbReference type="InterPro" id="IPR037066">
    <property type="entry name" value="Plug_dom_sf"/>
</dbReference>
<name>A0A3R6K6A2_9BACT</name>
<dbReference type="InterPro" id="IPR039426">
    <property type="entry name" value="TonB-dep_rcpt-like"/>
</dbReference>
<evidence type="ECO:0000256" key="8">
    <source>
        <dbReference type="PROSITE-ProRule" id="PRU01360"/>
    </source>
</evidence>
<dbReference type="InterPro" id="IPR008969">
    <property type="entry name" value="CarboxyPept-like_regulatory"/>
</dbReference>
<organism evidence="11 12">
    <name type="scientific">Leyella stercorea</name>
    <dbReference type="NCBI Taxonomy" id="363265"/>
    <lineage>
        <taxon>Bacteria</taxon>
        <taxon>Pseudomonadati</taxon>
        <taxon>Bacteroidota</taxon>
        <taxon>Bacteroidia</taxon>
        <taxon>Bacteroidales</taxon>
        <taxon>Prevotellaceae</taxon>
        <taxon>Leyella</taxon>
    </lineage>
</organism>
<dbReference type="PROSITE" id="PS52016">
    <property type="entry name" value="TONB_DEPENDENT_REC_3"/>
    <property type="match status" value="1"/>
</dbReference>
<dbReference type="NCBIfam" id="TIGR04057">
    <property type="entry name" value="SusC_RagA_signa"/>
    <property type="match status" value="1"/>
</dbReference>
<keyword evidence="6 8" id="KW-0472">Membrane</keyword>
<keyword evidence="12" id="KW-1185">Reference proteome</keyword>
<proteinExistence type="inferred from homology"/>
<dbReference type="Gene3D" id="2.170.130.10">
    <property type="entry name" value="TonB-dependent receptor, plug domain"/>
    <property type="match status" value="1"/>
</dbReference>
<dbReference type="InterPro" id="IPR036942">
    <property type="entry name" value="Beta-barrel_TonB_sf"/>
</dbReference>
<keyword evidence="11" id="KW-0675">Receptor</keyword>
<keyword evidence="2 8" id="KW-0813">Transport</keyword>
<dbReference type="Proteomes" id="UP000286598">
    <property type="component" value="Unassembled WGS sequence"/>
</dbReference>
<sequence>MKKRLTMMLACLFLSIGMALAQTTVKGFVVSSEDGEPVIGATVKVKGDKTDKGAVTNLDGEFKIDVKPGTQLVITYIGMQTATMPAKDGMKVTLYTDSEALGEVVVMGYGSARKLGTIAGSVSTVNSEKLSNRPVANVADALQGQVAGLQVMTSSGDPSATASMRIRGITSINAATEPLYILDGSMVSQNTYLSLNPNDIENVTVLKDASSTAVYGSLAANGVIVITTKKGKYGQAPEVSISASYSMSQLAGDKTEVMDANQWLDFQQVVNPSLATNAGYLAKKNFYKKTGVSTNWRDYFFGSSAPTVNINASVRGGTSNANYLISYGHYKADGIMDDSSLRRETVRANVEIKVNDWLKLGSNTNLAYTKNNTTAFGSQGTSLYNKIFAARMYLPTQSPYEMLDVDMEKGTFSGYGKKLHKYDDMSGVYSPEWLSELQPSYNDRIRINENVFVNLSPIKGLNIRSSLGLDCNDYRTFYKQLSTQGEDYNIFPTGQVNKSMSRFYRWTVTNTAEYKFNVARVHDFTVLLGQESMNDKTTAFSAGMAGLTDNRLLLMSRGVQAYASVPGDSETKEARNSWFAMANYAYGNRYFLDLSGRRDGSSLFAEGHQWATFGAAAIMWNVTGEKFMQSSKKWLDELQVKASYGVTGNANISSNLALALAGVSGNYNGVAGLGVVNPRNSELSWEKVKTLNLALSGRMFKRFTYNFEFFDKKTVDMILAVPVSYTTGFGSRYANVGSLFNRGFEATVGCDIFSTKDLYWNVSANVSYTKNEITKLFNGQDEYAMSDYTKLKVGHPYGEFYMVRWSHVDPADGQNVWLDKYGNETKVYDENNRVFTGKNAAAPWQFGLNSTTSWKGLTLELQFAGVFGRSMINQERYFIENPSFATQWNQSTKMFDMWQKPGDVTTIAAANAQRHMDTHLLENANFLRLKFLQLSYKLPQQWMNATHILKGVTVYFASRNLFTITNYSGYDPEVDGFLSVGNYPNTRQYSFGAQLTF</sequence>
<evidence type="ECO:0000256" key="5">
    <source>
        <dbReference type="ARBA" id="ARBA00022729"/>
    </source>
</evidence>
<dbReference type="InterPro" id="IPR023997">
    <property type="entry name" value="TonB-dep_OMP_SusC/RagA_CS"/>
</dbReference>
<keyword evidence="3 8" id="KW-1134">Transmembrane beta strand</keyword>
<evidence type="ECO:0000313" key="12">
    <source>
        <dbReference type="Proteomes" id="UP000286598"/>
    </source>
</evidence>
<feature type="signal peptide" evidence="9">
    <location>
        <begin position="1"/>
        <end position="21"/>
    </location>
</feature>
<evidence type="ECO:0000256" key="7">
    <source>
        <dbReference type="ARBA" id="ARBA00023237"/>
    </source>
</evidence>
<dbReference type="InterPro" id="IPR023996">
    <property type="entry name" value="TonB-dep_OMP_SusC/RagA"/>
</dbReference>
<comment type="similarity">
    <text evidence="8">Belongs to the TonB-dependent receptor family.</text>
</comment>
<evidence type="ECO:0000256" key="3">
    <source>
        <dbReference type="ARBA" id="ARBA00022452"/>
    </source>
</evidence>
<comment type="subcellular location">
    <subcellularLocation>
        <location evidence="1 8">Cell outer membrane</location>
        <topology evidence="1 8">Multi-pass membrane protein</topology>
    </subcellularLocation>
</comment>
<dbReference type="EMBL" id="QRNO01000046">
    <property type="protein sequence ID" value="RHK49238.1"/>
    <property type="molecule type" value="Genomic_DNA"/>
</dbReference>
<evidence type="ECO:0000256" key="6">
    <source>
        <dbReference type="ARBA" id="ARBA00023136"/>
    </source>
</evidence>
<evidence type="ECO:0000256" key="4">
    <source>
        <dbReference type="ARBA" id="ARBA00022692"/>
    </source>
</evidence>
<dbReference type="Gene3D" id="2.40.170.20">
    <property type="entry name" value="TonB-dependent receptor, beta-barrel domain"/>
    <property type="match status" value="1"/>
</dbReference>
<dbReference type="GO" id="GO:0015344">
    <property type="term" value="F:siderophore uptake transmembrane transporter activity"/>
    <property type="evidence" value="ECO:0007669"/>
    <property type="project" value="TreeGrafter"/>
</dbReference>
<dbReference type="GO" id="GO:0009279">
    <property type="term" value="C:cell outer membrane"/>
    <property type="evidence" value="ECO:0007669"/>
    <property type="project" value="UniProtKB-SubCell"/>
</dbReference>
<dbReference type="OrthoDB" id="9768177at2"/>
<dbReference type="SUPFAM" id="SSF56935">
    <property type="entry name" value="Porins"/>
    <property type="match status" value="1"/>
</dbReference>
<dbReference type="GO" id="GO:0044718">
    <property type="term" value="P:siderophore transmembrane transport"/>
    <property type="evidence" value="ECO:0007669"/>
    <property type="project" value="TreeGrafter"/>
</dbReference>
<dbReference type="AlphaFoldDB" id="A0A3R6K6A2"/>